<feature type="transmembrane region" description="Helical" evidence="1">
    <location>
        <begin position="228"/>
        <end position="252"/>
    </location>
</feature>
<dbReference type="EMBL" id="NGLE01000003">
    <property type="protein sequence ID" value="OTO08079.1"/>
    <property type="molecule type" value="Genomic_DNA"/>
</dbReference>
<accession>A0A242CD42</accession>
<feature type="transmembrane region" description="Helical" evidence="1">
    <location>
        <begin position="837"/>
        <end position="854"/>
    </location>
</feature>
<feature type="transmembrane region" description="Helical" evidence="1">
    <location>
        <begin position="295"/>
        <end position="312"/>
    </location>
</feature>
<feature type="transmembrane region" description="Helical" evidence="1">
    <location>
        <begin position="440"/>
        <end position="456"/>
    </location>
</feature>
<organism evidence="3">
    <name type="scientific">Candidatus Enterococcus mansonii</name>
    <dbReference type="NCBI Taxonomy" id="1834181"/>
    <lineage>
        <taxon>Bacteria</taxon>
        <taxon>Bacillati</taxon>
        <taxon>Bacillota</taxon>
        <taxon>Bacilli</taxon>
        <taxon>Lactobacillales</taxon>
        <taxon>Enterococcaceae</taxon>
        <taxon>Enterococcus</taxon>
    </lineage>
</organism>
<reference evidence="2 4" key="2">
    <citation type="submission" date="2018-07" db="EMBL/GenBank/DDBJ databases">
        <title>The Genome Sequence of Enterococcus sp. DIV0659b.</title>
        <authorList>
            <consortium name="The Broad Institute Genomics Platform"/>
            <consortium name="The Broad Institute Genomic Center for Infectious Diseases"/>
            <person name="Earl A."/>
            <person name="Manson A."/>
            <person name="Schwartman J."/>
            <person name="Gilmore M."/>
            <person name="Abouelleil A."/>
            <person name="Cao P."/>
            <person name="Chapman S."/>
            <person name="Cusick C."/>
            <person name="Shea T."/>
            <person name="Young S."/>
            <person name="Neafsey D."/>
            <person name="Nusbaum C."/>
            <person name="Birren B."/>
        </authorList>
    </citation>
    <scope>NUCLEOTIDE SEQUENCE [LARGE SCALE GENOMIC DNA]</scope>
    <source>
        <strain evidence="2 4">4G2_DIV0659</strain>
    </source>
</reference>
<feature type="transmembrane region" description="Helical" evidence="1">
    <location>
        <begin position="110"/>
        <end position="129"/>
    </location>
</feature>
<keyword evidence="1" id="KW-1133">Transmembrane helix</keyword>
<feature type="transmembrane region" description="Helical" evidence="1">
    <location>
        <begin position="414"/>
        <end position="433"/>
    </location>
</feature>
<feature type="transmembrane region" description="Helical" evidence="1">
    <location>
        <begin position="12"/>
        <end position="34"/>
    </location>
</feature>
<evidence type="ECO:0000313" key="4">
    <source>
        <dbReference type="Proteomes" id="UP000195139"/>
    </source>
</evidence>
<feature type="transmembrane region" description="Helical" evidence="1">
    <location>
        <begin position="82"/>
        <end position="101"/>
    </location>
</feature>
<dbReference type="PANTHER" id="PTHR38454">
    <property type="entry name" value="INTEGRAL MEMBRANE PROTEIN-RELATED"/>
    <property type="match status" value="1"/>
</dbReference>
<feature type="transmembrane region" description="Helical" evidence="1">
    <location>
        <begin position="353"/>
        <end position="372"/>
    </location>
</feature>
<comment type="caution">
    <text evidence="3">The sequence shown here is derived from an EMBL/GenBank/DDBJ whole genome shotgun (WGS) entry which is preliminary data.</text>
</comment>
<feature type="transmembrane region" description="Helical" evidence="1">
    <location>
        <begin position="135"/>
        <end position="153"/>
    </location>
</feature>
<proteinExistence type="predicted"/>
<dbReference type="OrthoDB" id="9815466at2"/>
<evidence type="ECO:0000256" key="1">
    <source>
        <dbReference type="SAM" id="Phobius"/>
    </source>
</evidence>
<evidence type="ECO:0000313" key="3">
    <source>
        <dbReference type="EMBL" id="OTO08079.1"/>
    </source>
</evidence>
<protein>
    <recommendedName>
        <fullName evidence="5">ABC transporter permease</fullName>
    </recommendedName>
</protein>
<dbReference type="Proteomes" id="UP000195139">
    <property type="component" value="Unassembled WGS sequence"/>
</dbReference>
<dbReference type="PANTHER" id="PTHR38454:SF1">
    <property type="entry name" value="INTEGRAL MEMBRANE PROTEIN"/>
    <property type="match status" value="1"/>
</dbReference>
<dbReference type="RefSeq" id="WP_086331219.1">
    <property type="nucleotide sequence ID" value="NZ_NGLE02000001.1"/>
</dbReference>
<feature type="transmembrane region" description="Helical" evidence="1">
    <location>
        <begin position="384"/>
        <end position="402"/>
    </location>
</feature>
<feature type="transmembrane region" description="Helical" evidence="1">
    <location>
        <begin position="192"/>
        <end position="216"/>
    </location>
</feature>
<feature type="transmembrane region" description="Helical" evidence="1">
    <location>
        <begin position="324"/>
        <end position="347"/>
    </location>
</feature>
<reference evidence="3" key="1">
    <citation type="submission" date="2017-05" db="EMBL/GenBank/DDBJ databases">
        <title>The Genome Sequence of Enterococcus sp. 4G2_DIV0659.</title>
        <authorList>
            <consortium name="The Broad Institute Genomics Platform"/>
            <consortium name="The Broad Institute Genomic Center for Infectious Diseases"/>
            <person name="Earl A."/>
            <person name="Manson A."/>
            <person name="Schwartman J."/>
            <person name="Gilmore M."/>
            <person name="Abouelleil A."/>
            <person name="Cao P."/>
            <person name="Chapman S."/>
            <person name="Cusick C."/>
            <person name="Shea T."/>
            <person name="Young S."/>
            <person name="Neafsey D."/>
            <person name="Nusbaum C."/>
            <person name="Birren B."/>
        </authorList>
    </citation>
    <scope>NUCLEOTIDE SEQUENCE [LARGE SCALE GENOMIC DNA]</scope>
    <source>
        <strain evidence="3">4G2_DIV0659</strain>
    </source>
</reference>
<dbReference type="STRING" id="1834181.A5880_002349"/>
<feature type="transmembrane region" description="Helical" evidence="1">
    <location>
        <begin position="160"/>
        <end position="180"/>
    </location>
</feature>
<dbReference type="EMBL" id="NGLE02000001">
    <property type="protein sequence ID" value="MEI5993538.1"/>
    <property type="molecule type" value="Genomic_DNA"/>
</dbReference>
<gene>
    <name evidence="2" type="ORF">A5880_001085</name>
    <name evidence="3" type="ORF">A5880_002349</name>
</gene>
<dbReference type="Pfam" id="PF09586">
    <property type="entry name" value="YfhO"/>
    <property type="match status" value="1"/>
</dbReference>
<evidence type="ECO:0008006" key="5">
    <source>
        <dbReference type="Google" id="ProtNLM"/>
    </source>
</evidence>
<evidence type="ECO:0000313" key="2">
    <source>
        <dbReference type="EMBL" id="MEI5993538.1"/>
    </source>
</evidence>
<keyword evidence="1" id="KW-0812">Transmembrane</keyword>
<name>A0A242CD42_9ENTE</name>
<keyword evidence="1" id="KW-0472">Membrane</keyword>
<dbReference type="InterPro" id="IPR018580">
    <property type="entry name" value="Uncharacterised_YfhO"/>
</dbReference>
<dbReference type="AlphaFoldDB" id="A0A242CD42"/>
<keyword evidence="4" id="KW-1185">Reference proteome</keyword>
<sequence>MKKKIITFFKINGLSFSLSIVVPMLIMVFVYYSIGIYPGSDRTVLASDAFTQYANFHASFNNVLHGKQNIFYTWYGSLGLNYWSFMAYYLNSIFTFFVYFFDNISMPDTLYFLTILKFGGIGGAFWIFASRTFTISKWLWTGLSVAYALMSFATAYSAVIMWLDALMYLPLIILGIHLVMDKRKPTVLFISYLLLFVSNFYMAFIVGVFSFLYYVVRMLTDWERYKKSITTYLITSFLAGGASMVTILPTILDLSNNGESLNNLSSFLTADTGTWDFISKSMVAVYDTSKYESAPFIYIGLFPSIFCIFFFISKKFPLKNKILYGCLGALLIASVYIEPLNLFWHGFHSPNMFLFRFSFLCSFLIILLAGFALEKVTKEDFDQIFNIIIGLLLIFIALILFANKRKYDYITTESSLVTIVFLILYLVSLFSYFRITRVKKWIPLLLMLLLFVEAGINTKGMIDGISRDWGYPDRKFYAEHYPNIKELVDYTKEKNQTLYRMESLNGMTRDDSFNYGYSGITMFSSIRNRHSSSYLNNLGFRSNHSNLTINYENNTLIMDAITGIRYNLAKDDPKKFGFKIIKKSGDYSLYENAYALPLGVLTDKGIYAKDAVENQTSLINYLAGKETELFSFVEAKQIKADNVIIESDGEKVAYSEQNPGKKMNVTFSVEVPAKKQAYLSMYPVQYTGMRDASATVTVNGVSHESNIWEKGQYYNLGYYPEAKTINVTVAFSGEPTIRIFTPDVALLDTQRFEQTIKEVQEKGIDFQTSGRKAWTSVELDQAGVVLTTIPYDKGWKAYIDGKEVEIPTFKEAFLAVPVPSGKHKLELIFLPQGFKTGVSLFIGCNLLFGLFLVTERRKRKGERK</sequence>